<organism evidence="11 12">
    <name type="scientific">Kutzneria albida DSM 43870</name>
    <dbReference type="NCBI Taxonomy" id="1449976"/>
    <lineage>
        <taxon>Bacteria</taxon>
        <taxon>Bacillati</taxon>
        <taxon>Actinomycetota</taxon>
        <taxon>Actinomycetes</taxon>
        <taxon>Pseudonocardiales</taxon>
        <taxon>Pseudonocardiaceae</taxon>
        <taxon>Kutzneria</taxon>
    </lineage>
</organism>
<dbReference type="PATRIC" id="fig|1449976.3.peg.4611"/>
<comment type="function">
    <text evidence="6">Catalyzes the glycosylation of 4,4'-diaponeurosporenoate, i.e. the esterification of glucose at the C1'' position with the carboxyl group of 4,4'-diaponeurosporenic acid, to form glycosyl-4,4'-diaponeurosporenoate. This is a step in the biosynthesis of staphyloxanthin, an orange pigment present in most staphylococci strains.</text>
</comment>
<dbReference type="Proteomes" id="UP000019225">
    <property type="component" value="Chromosome"/>
</dbReference>
<dbReference type="SUPFAM" id="SSF53448">
    <property type="entry name" value="Nucleotide-diphospho-sugar transferases"/>
    <property type="match status" value="1"/>
</dbReference>
<keyword evidence="2" id="KW-1003">Cell membrane</keyword>
<accession>W5WAG9</accession>
<comment type="pathway">
    <text evidence="7">Carotenoid biosynthesis; staphyloxanthin biosynthesis; staphyloxanthin from farnesyl diphosphate: step 4/5.</text>
</comment>
<reference evidence="11 12" key="1">
    <citation type="journal article" date="2014" name="BMC Genomics">
        <title>Complete genome sequence of producer of the glycopeptide antibiotic Aculeximycin Kutzneria albida DSM 43870T, a representative of minor genus of Pseudonocardiaceae.</title>
        <authorList>
            <person name="Rebets Y."/>
            <person name="Tokovenko B."/>
            <person name="Lushchyk I."/>
            <person name="Ruckert C."/>
            <person name="Zaburannyi N."/>
            <person name="Bechthold A."/>
            <person name="Kalinowski J."/>
            <person name="Luzhetskyy A."/>
        </authorList>
    </citation>
    <scope>NUCLEOTIDE SEQUENCE [LARGE SCALE GENOMIC DNA]</scope>
    <source>
        <strain evidence="11">DSM 43870</strain>
    </source>
</reference>
<dbReference type="InterPro" id="IPR001173">
    <property type="entry name" value="Glyco_trans_2-like"/>
</dbReference>
<dbReference type="HOGENOM" id="CLU_025996_17_1_11"/>
<keyword evidence="4" id="KW-0808">Transferase</keyword>
<dbReference type="PANTHER" id="PTHR43646:SF2">
    <property type="entry name" value="GLYCOSYLTRANSFERASE 2-LIKE DOMAIN-CONTAINING PROTEIN"/>
    <property type="match status" value="1"/>
</dbReference>
<evidence type="ECO:0000256" key="8">
    <source>
        <dbReference type="ARBA" id="ARBA00038120"/>
    </source>
</evidence>
<feature type="domain" description="Glycosyltransferase 2-like" evidence="10">
    <location>
        <begin position="7"/>
        <end position="141"/>
    </location>
</feature>
<dbReference type="PANTHER" id="PTHR43646">
    <property type="entry name" value="GLYCOSYLTRANSFERASE"/>
    <property type="match status" value="1"/>
</dbReference>
<evidence type="ECO:0000256" key="3">
    <source>
        <dbReference type="ARBA" id="ARBA00022676"/>
    </source>
</evidence>
<dbReference type="AlphaFoldDB" id="W5WAG9"/>
<comment type="similarity">
    <text evidence="8">Belongs to the glycosyltransferase 2 family. CrtQ subfamily.</text>
</comment>
<dbReference type="Pfam" id="PF00535">
    <property type="entry name" value="Glycos_transf_2"/>
    <property type="match status" value="1"/>
</dbReference>
<name>W5WAG9_9PSEU</name>
<comment type="subcellular location">
    <subcellularLocation>
        <location evidence="1">Cell membrane</location>
    </subcellularLocation>
</comment>
<dbReference type="InterPro" id="IPR029044">
    <property type="entry name" value="Nucleotide-diphossugar_trans"/>
</dbReference>
<gene>
    <name evidence="11" type="ORF">KALB_4580</name>
</gene>
<dbReference type="EMBL" id="CP007155">
    <property type="protein sequence ID" value="AHH97942.1"/>
    <property type="molecule type" value="Genomic_DNA"/>
</dbReference>
<evidence type="ECO:0000313" key="12">
    <source>
        <dbReference type="Proteomes" id="UP000019225"/>
    </source>
</evidence>
<evidence type="ECO:0000256" key="1">
    <source>
        <dbReference type="ARBA" id="ARBA00004236"/>
    </source>
</evidence>
<keyword evidence="3" id="KW-0328">Glycosyltransferase</keyword>
<evidence type="ECO:0000313" key="11">
    <source>
        <dbReference type="EMBL" id="AHH97942.1"/>
    </source>
</evidence>
<evidence type="ECO:0000256" key="7">
    <source>
        <dbReference type="ARBA" id="ARBA00037904"/>
    </source>
</evidence>
<keyword evidence="5" id="KW-0472">Membrane</keyword>
<protein>
    <recommendedName>
        <fullName evidence="9">4,4'-diaponeurosporenoate glycosyltransferase</fullName>
    </recommendedName>
</protein>
<evidence type="ECO:0000256" key="9">
    <source>
        <dbReference type="ARBA" id="ARBA00040345"/>
    </source>
</evidence>
<evidence type="ECO:0000256" key="2">
    <source>
        <dbReference type="ARBA" id="ARBA00022475"/>
    </source>
</evidence>
<dbReference type="KEGG" id="kal:KALB_4580"/>
<proteinExistence type="inferred from homology"/>
<evidence type="ECO:0000256" key="4">
    <source>
        <dbReference type="ARBA" id="ARBA00022679"/>
    </source>
</evidence>
<evidence type="ECO:0000259" key="10">
    <source>
        <dbReference type="Pfam" id="PF00535"/>
    </source>
</evidence>
<evidence type="ECO:0000256" key="5">
    <source>
        <dbReference type="ARBA" id="ARBA00023136"/>
    </source>
</evidence>
<sequence length="225" mass="23813">MIRGVAVVVPARDEQDTIAACLDAIRVALPGEVRSAVCVVLDRCTDDTERIARRSAPWARLLVNRADLPLGTLRDLGARAALAALGVPARRSWLLSTDADSVVRPGWVRDHLAQAARGVCGYAGATEITDWAGHTERTRLRYLAVAGDPSREHVYGANLGVRADAYLAVGGFAALATGEDQDLWDRLRLAGHILVTGVAAPVLTSSRRHGRATGGVADLLAGLIS</sequence>
<evidence type="ECO:0000256" key="6">
    <source>
        <dbReference type="ARBA" id="ARBA00037281"/>
    </source>
</evidence>
<dbReference type="GO" id="GO:0016757">
    <property type="term" value="F:glycosyltransferase activity"/>
    <property type="evidence" value="ECO:0007669"/>
    <property type="project" value="UniProtKB-KW"/>
</dbReference>
<dbReference type="RefSeq" id="WP_030111316.1">
    <property type="nucleotide sequence ID" value="NZ_CP007155.1"/>
</dbReference>
<dbReference type="GO" id="GO:0005886">
    <property type="term" value="C:plasma membrane"/>
    <property type="evidence" value="ECO:0007669"/>
    <property type="project" value="UniProtKB-SubCell"/>
</dbReference>
<dbReference type="STRING" id="1449976.KALB_4580"/>
<dbReference type="Gene3D" id="3.90.550.10">
    <property type="entry name" value="Spore Coat Polysaccharide Biosynthesis Protein SpsA, Chain A"/>
    <property type="match status" value="1"/>
</dbReference>
<dbReference type="eggNOG" id="COG1215">
    <property type="taxonomic scope" value="Bacteria"/>
</dbReference>
<dbReference type="OrthoDB" id="9777873at2"/>
<keyword evidence="12" id="KW-1185">Reference proteome</keyword>